<evidence type="ECO:0000313" key="4">
    <source>
        <dbReference type="EMBL" id="MUH38016.1"/>
    </source>
</evidence>
<accession>A0A7X3D477</accession>
<keyword evidence="5" id="KW-1185">Reference proteome</keyword>
<dbReference type="InterPro" id="IPR013780">
    <property type="entry name" value="Glyco_hydro_b"/>
</dbReference>
<feature type="domain" description="Glycosyl hydrolase family 13 catalytic" evidence="3">
    <location>
        <begin position="4"/>
        <end position="359"/>
    </location>
</feature>
<dbReference type="InterPro" id="IPR006047">
    <property type="entry name" value="GH13_cat_dom"/>
</dbReference>
<gene>
    <name evidence="4" type="ORF">D9O36_19355</name>
</gene>
<dbReference type="AlphaFoldDB" id="A0A7X3D477"/>
<dbReference type="SMART" id="SM00642">
    <property type="entry name" value="Aamy"/>
    <property type="match status" value="1"/>
</dbReference>
<name>A0A7X3D477_9FLAO</name>
<dbReference type="PANTHER" id="PTHR10357">
    <property type="entry name" value="ALPHA-AMYLASE FAMILY MEMBER"/>
    <property type="match status" value="1"/>
</dbReference>
<evidence type="ECO:0000256" key="2">
    <source>
        <dbReference type="ARBA" id="ARBA00023295"/>
    </source>
</evidence>
<protein>
    <submittedName>
        <fullName evidence="4">Alpha-amylase</fullName>
    </submittedName>
</protein>
<dbReference type="GO" id="GO:0005975">
    <property type="term" value="P:carbohydrate metabolic process"/>
    <property type="evidence" value="ECO:0007669"/>
    <property type="project" value="InterPro"/>
</dbReference>
<dbReference type="EMBL" id="RCNR01000061">
    <property type="protein sequence ID" value="MUH38016.1"/>
    <property type="molecule type" value="Genomic_DNA"/>
</dbReference>
<sequence>MEKAIFYHIYPLGLLGAEKTNDLVSVPVDRLSELHLWLEHIKHLGCNALYLGPIFEASTHGYDTVDYYKVDRRLGNDDAFIALVRNAHKLGLKVVLDGVFNHVGREFFAFKDLQKYGKNSKYTNWFCNVNFKKKSPLKDPFTYDTWAGYYQLVKLNLKNEEVRDYLFGAVAKWIDTYKIDGLRLDTADVLDFNFMKELALFCEKRNPGFWLMGEVVHGDYNQWVNKTMLGSVTNYDYHTPIYESFNLKDFSRISKTVERDFGPKGIYKDLALYSFVDNHDVNRAASTLKKPEHLFPLYLLLFTLPGIPAIYYGSEWGFEGKKSAHSDDLLRPRVNLSDLGKQAKHPKLMDAIKQFISARKNCETLVDGSYQTLLVTKEQYAFSRKSKGKTVVVIINASTKHVSLTIPLKGMLSEVFTDLLGPDYNLTYNKTGLSVGVPPCWGRILSH</sequence>
<evidence type="ECO:0000259" key="3">
    <source>
        <dbReference type="SMART" id="SM00642"/>
    </source>
</evidence>
<dbReference type="InterPro" id="IPR045857">
    <property type="entry name" value="O16G_dom_2"/>
</dbReference>
<evidence type="ECO:0000313" key="5">
    <source>
        <dbReference type="Proteomes" id="UP000540519"/>
    </source>
</evidence>
<dbReference type="RefSeq" id="WP_155601152.1">
    <property type="nucleotide sequence ID" value="NZ_RCNR01000061.1"/>
</dbReference>
<proteinExistence type="predicted"/>
<dbReference type="InterPro" id="IPR017853">
    <property type="entry name" value="GH"/>
</dbReference>
<reference evidence="4 5" key="1">
    <citation type="journal article" date="2019" name="Mar. Drugs">
        <title>Comparative Genomics and CAZyme Genome Repertoires of Marine Zobellia amurskyensis KMM 3526(T) and Zobellia laminariae KMM 3676(T).</title>
        <authorList>
            <person name="Chernysheva N."/>
            <person name="Bystritskaya E."/>
            <person name="Stenkova A."/>
            <person name="Golovkin I."/>
            <person name="Nedashkovskaya O."/>
            <person name="Isaeva M."/>
        </authorList>
    </citation>
    <scope>NUCLEOTIDE SEQUENCE [LARGE SCALE GENOMIC DNA]</scope>
    <source>
        <strain evidence="4 5">KMM 3526</strain>
    </source>
</reference>
<organism evidence="4 5">
    <name type="scientific">Zobellia amurskyensis</name>
    <dbReference type="NCBI Taxonomy" id="248905"/>
    <lineage>
        <taxon>Bacteria</taxon>
        <taxon>Pseudomonadati</taxon>
        <taxon>Bacteroidota</taxon>
        <taxon>Flavobacteriia</taxon>
        <taxon>Flavobacteriales</taxon>
        <taxon>Flavobacteriaceae</taxon>
        <taxon>Zobellia</taxon>
    </lineage>
</organism>
<dbReference type="CDD" id="cd11353">
    <property type="entry name" value="AmyAc_euk_bac_CMD_like"/>
    <property type="match status" value="1"/>
</dbReference>
<dbReference type="SUPFAM" id="SSF51445">
    <property type="entry name" value="(Trans)glycosidases"/>
    <property type="match status" value="1"/>
</dbReference>
<dbReference type="SUPFAM" id="SSF51011">
    <property type="entry name" value="Glycosyl hydrolase domain"/>
    <property type="match status" value="1"/>
</dbReference>
<dbReference type="OrthoDB" id="9806009at2"/>
<dbReference type="Pfam" id="PF00128">
    <property type="entry name" value="Alpha-amylase"/>
    <property type="match status" value="1"/>
</dbReference>
<dbReference type="PANTHER" id="PTHR10357:SF210">
    <property type="entry name" value="MALTODEXTRIN GLUCOSIDASE"/>
    <property type="match status" value="1"/>
</dbReference>
<evidence type="ECO:0000256" key="1">
    <source>
        <dbReference type="ARBA" id="ARBA00022801"/>
    </source>
</evidence>
<dbReference type="Gene3D" id="3.20.20.80">
    <property type="entry name" value="Glycosidases"/>
    <property type="match status" value="1"/>
</dbReference>
<dbReference type="Gene3D" id="3.90.400.10">
    <property type="entry name" value="Oligo-1,6-glucosidase, Domain 2"/>
    <property type="match status" value="1"/>
</dbReference>
<keyword evidence="1" id="KW-0378">Hydrolase</keyword>
<dbReference type="GO" id="GO:0016798">
    <property type="term" value="F:hydrolase activity, acting on glycosyl bonds"/>
    <property type="evidence" value="ECO:0007669"/>
    <property type="project" value="UniProtKB-KW"/>
</dbReference>
<keyword evidence="2" id="KW-0326">Glycosidase</keyword>
<dbReference type="Gene3D" id="2.60.40.1180">
    <property type="entry name" value="Golgi alpha-mannosidase II"/>
    <property type="match status" value="1"/>
</dbReference>
<dbReference type="Proteomes" id="UP000540519">
    <property type="component" value="Unassembled WGS sequence"/>
</dbReference>
<comment type="caution">
    <text evidence="4">The sequence shown here is derived from an EMBL/GenBank/DDBJ whole genome shotgun (WGS) entry which is preliminary data.</text>
</comment>